<keyword evidence="3" id="KW-0589">Pheromone response</keyword>
<dbReference type="GO" id="GO:0005886">
    <property type="term" value="C:plasma membrane"/>
    <property type="evidence" value="ECO:0007669"/>
    <property type="project" value="TreeGrafter"/>
</dbReference>
<keyword evidence="5 10" id="KW-1133">Transmembrane helix</keyword>
<proteinExistence type="inferred from homology"/>
<accession>A0AAD9MAT7</accession>
<evidence type="ECO:0000256" key="2">
    <source>
        <dbReference type="ARBA" id="ARBA00011085"/>
    </source>
</evidence>
<gene>
    <name evidence="11" type="ORF">P8C59_004796</name>
</gene>
<feature type="transmembrane region" description="Helical" evidence="10">
    <location>
        <begin position="28"/>
        <end position="50"/>
    </location>
</feature>
<evidence type="ECO:0000256" key="4">
    <source>
        <dbReference type="ARBA" id="ARBA00022692"/>
    </source>
</evidence>
<dbReference type="GO" id="GO:0004932">
    <property type="term" value="F:mating-type factor pheromone receptor activity"/>
    <property type="evidence" value="ECO:0007669"/>
    <property type="project" value="InterPro"/>
</dbReference>
<protein>
    <recommendedName>
        <fullName evidence="13">Pheromone receptor</fullName>
    </recommendedName>
</protein>
<evidence type="ECO:0000256" key="1">
    <source>
        <dbReference type="ARBA" id="ARBA00004141"/>
    </source>
</evidence>
<keyword evidence="8" id="KW-0675">Receptor</keyword>
<dbReference type="PRINTS" id="PR00899">
    <property type="entry name" value="GPCRSTE3"/>
</dbReference>
<keyword evidence="7 10" id="KW-0472">Membrane</keyword>
<sequence length="475" mass="52801">MSNYTTTTPDFRDLIQGPATYPALEVNLVLRIVLGISAALCCWVPMRLLWRNGEVAASLLCLDVITLNVLYVINAIIWPDDNVQTWFAGYGLCDLEAYITYPLDTIYAACIFEVVRGLASKISLSRSTSLSNAERYRNLAISAAVVFTIPVLQVVLNYLFVGQRYGIFTLIGCVPFYDYSAPFLVLYVLPLLIFTLGAGVFAVVIWWRFRALDLSTRSALGNSNNTNIASRQQKVRRKLYFVSVSILIPYLPLQILFFAQTIEFGMPWTIPYDFNRVHYGGDPLPSTLITFTTSLGTPFGIQNTNYIPILTAIPVFFVFGTTADAINSYRKFLLFFGLGVLFPRLHDEYVETRTTKAGKSFLSSWRTRSAAICSRTGNDSVLPIAERSCGPANGNRDDDTNPWPDLSATADVTAQGARPGGMAKAMRGFWPFRADVPTPIHMQSLGGRQKSQDTELGAQSIDDEEIELVVESRRG</sequence>
<keyword evidence="6" id="KW-0297">G-protein coupled receptor</keyword>
<dbReference type="EMBL" id="JAQQPM010000003">
    <property type="protein sequence ID" value="KAK2070289.1"/>
    <property type="molecule type" value="Genomic_DNA"/>
</dbReference>
<dbReference type="GO" id="GO:0000750">
    <property type="term" value="P:pheromone-dependent signal transduction involved in conjugation with cellular fusion"/>
    <property type="evidence" value="ECO:0007669"/>
    <property type="project" value="TreeGrafter"/>
</dbReference>
<dbReference type="CDD" id="cd14966">
    <property type="entry name" value="7tmD_STE3"/>
    <property type="match status" value="1"/>
</dbReference>
<feature type="transmembrane region" description="Helical" evidence="10">
    <location>
        <begin position="239"/>
        <end position="259"/>
    </location>
</feature>
<dbReference type="InterPro" id="IPR001499">
    <property type="entry name" value="GPCR_STE3"/>
</dbReference>
<dbReference type="AlphaFoldDB" id="A0AAD9MAT7"/>
<feature type="transmembrane region" description="Helical" evidence="10">
    <location>
        <begin position="57"/>
        <end position="78"/>
    </location>
</feature>
<feature type="transmembrane region" description="Helical" evidence="10">
    <location>
        <begin position="181"/>
        <end position="207"/>
    </location>
</feature>
<keyword evidence="12" id="KW-1185">Reference proteome</keyword>
<evidence type="ECO:0000313" key="11">
    <source>
        <dbReference type="EMBL" id="KAK2070289.1"/>
    </source>
</evidence>
<comment type="subcellular location">
    <subcellularLocation>
        <location evidence="1">Membrane</location>
        <topology evidence="1">Multi-pass membrane protein</topology>
    </subcellularLocation>
</comment>
<dbReference type="Proteomes" id="UP001217918">
    <property type="component" value="Unassembled WGS sequence"/>
</dbReference>
<comment type="similarity">
    <text evidence="2">Belongs to the G-protein coupled receptor 4 family.</text>
</comment>
<name>A0AAD9MAT7_9PEZI</name>
<evidence type="ECO:0000256" key="8">
    <source>
        <dbReference type="ARBA" id="ARBA00023170"/>
    </source>
</evidence>
<comment type="caution">
    <text evidence="11">The sequence shown here is derived from an EMBL/GenBank/DDBJ whole genome shotgun (WGS) entry which is preliminary data.</text>
</comment>
<evidence type="ECO:0000256" key="6">
    <source>
        <dbReference type="ARBA" id="ARBA00023040"/>
    </source>
</evidence>
<evidence type="ECO:0000256" key="7">
    <source>
        <dbReference type="ARBA" id="ARBA00023136"/>
    </source>
</evidence>
<dbReference type="Pfam" id="PF02076">
    <property type="entry name" value="STE3"/>
    <property type="match status" value="1"/>
</dbReference>
<evidence type="ECO:0008006" key="13">
    <source>
        <dbReference type="Google" id="ProtNLM"/>
    </source>
</evidence>
<reference evidence="11" key="1">
    <citation type="journal article" date="2023" name="Mol. Plant Microbe Interact.">
        <title>Elucidating the Obligate Nature and Biological Capacity of an Invasive Fungal Corn Pathogen.</title>
        <authorList>
            <person name="MacCready J.S."/>
            <person name="Roggenkamp E.M."/>
            <person name="Gdanetz K."/>
            <person name="Chilvers M.I."/>
        </authorList>
    </citation>
    <scope>NUCLEOTIDE SEQUENCE</scope>
    <source>
        <strain evidence="11">PM02</strain>
    </source>
</reference>
<evidence type="ECO:0000256" key="3">
    <source>
        <dbReference type="ARBA" id="ARBA00022507"/>
    </source>
</evidence>
<dbReference type="PANTHER" id="PTHR28097">
    <property type="entry name" value="PHEROMONE A FACTOR RECEPTOR"/>
    <property type="match status" value="1"/>
</dbReference>
<keyword evidence="4 10" id="KW-0812">Transmembrane</keyword>
<evidence type="ECO:0000313" key="12">
    <source>
        <dbReference type="Proteomes" id="UP001217918"/>
    </source>
</evidence>
<feature type="transmembrane region" description="Helical" evidence="10">
    <location>
        <begin position="139"/>
        <end position="161"/>
    </location>
</feature>
<evidence type="ECO:0000256" key="5">
    <source>
        <dbReference type="ARBA" id="ARBA00022989"/>
    </source>
</evidence>
<feature type="transmembrane region" description="Helical" evidence="10">
    <location>
        <begin position="306"/>
        <end position="326"/>
    </location>
</feature>
<feature type="transmembrane region" description="Helical" evidence="10">
    <location>
        <begin position="98"/>
        <end position="119"/>
    </location>
</feature>
<dbReference type="PANTHER" id="PTHR28097:SF1">
    <property type="entry name" value="PHEROMONE A FACTOR RECEPTOR"/>
    <property type="match status" value="1"/>
</dbReference>
<evidence type="ECO:0000256" key="10">
    <source>
        <dbReference type="SAM" id="Phobius"/>
    </source>
</evidence>
<keyword evidence="9" id="KW-0807">Transducer</keyword>
<organism evidence="11 12">
    <name type="scientific">Phyllachora maydis</name>
    <dbReference type="NCBI Taxonomy" id="1825666"/>
    <lineage>
        <taxon>Eukaryota</taxon>
        <taxon>Fungi</taxon>
        <taxon>Dikarya</taxon>
        <taxon>Ascomycota</taxon>
        <taxon>Pezizomycotina</taxon>
        <taxon>Sordariomycetes</taxon>
        <taxon>Sordariomycetidae</taxon>
        <taxon>Phyllachorales</taxon>
        <taxon>Phyllachoraceae</taxon>
        <taxon>Phyllachora</taxon>
    </lineage>
</organism>
<evidence type="ECO:0000256" key="9">
    <source>
        <dbReference type="ARBA" id="ARBA00023224"/>
    </source>
</evidence>